<keyword evidence="2" id="KW-0732">Signal</keyword>
<gene>
    <name evidence="3" type="primary">Mtnd6</name>
    <name evidence="3" type="ORF">UROIND_R06445</name>
</gene>
<evidence type="ECO:0000256" key="1">
    <source>
        <dbReference type="SAM" id="Phobius"/>
    </source>
</evidence>
<feature type="signal peptide" evidence="2">
    <location>
        <begin position="1"/>
        <end position="18"/>
    </location>
</feature>
<comment type="caution">
    <text evidence="3">The sequence shown here is derived from an EMBL/GenBank/DDBJ whole genome shotgun (WGS) entry which is preliminary data.</text>
</comment>
<keyword evidence="4" id="KW-1185">Reference proteome</keyword>
<reference evidence="3" key="1">
    <citation type="submission" date="2020-02" db="EMBL/GenBank/DDBJ databases">
        <title>Bird 10,000 Genomes (B10K) Project - Family phase.</title>
        <authorList>
            <person name="Zhang G."/>
        </authorList>
    </citation>
    <scope>NUCLEOTIDE SEQUENCE</scope>
    <source>
        <strain evidence="3">B10K-DU-030-59</strain>
    </source>
</reference>
<feature type="non-terminal residue" evidence="3">
    <location>
        <position position="1"/>
    </location>
</feature>
<evidence type="ECO:0000256" key="2">
    <source>
        <dbReference type="SAM" id="SignalP"/>
    </source>
</evidence>
<dbReference type="AlphaFoldDB" id="A0A852KPJ4"/>
<feature type="chain" id="PRO_5032610825" evidence="2">
    <location>
        <begin position="19"/>
        <end position="89"/>
    </location>
</feature>
<feature type="transmembrane region" description="Helical" evidence="1">
    <location>
        <begin position="45"/>
        <end position="67"/>
    </location>
</feature>
<dbReference type="EMBL" id="WBNH01005342">
    <property type="protein sequence ID" value="NXX79289.1"/>
    <property type="molecule type" value="Genomic_DNA"/>
</dbReference>
<dbReference type="Proteomes" id="UP000654395">
    <property type="component" value="Unassembled WGS sequence"/>
</dbReference>
<keyword evidence="1" id="KW-0812">Transmembrane</keyword>
<organism evidence="3 4">
    <name type="scientific">Urocolius indicus</name>
    <name type="common">Red-faced mousebird</name>
    <name type="synonym">Colius indicus</name>
    <dbReference type="NCBI Taxonomy" id="458196"/>
    <lineage>
        <taxon>Eukaryota</taxon>
        <taxon>Metazoa</taxon>
        <taxon>Chordata</taxon>
        <taxon>Craniata</taxon>
        <taxon>Vertebrata</taxon>
        <taxon>Euteleostomi</taxon>
        <taxon>Archelosauria</taxon>
        <taxon>Archosauria</taxon>
        <taxon>Dinosauria</taxon>
        <taxon>Saurischia</taxon>
        <taxon>Theropoda</taxon>
        <taxon>Coelurosauria</taxon>
        <taxon>Aves</taxon>
        <taxon>Neognathae</taxon>
        <taxon>Neoaves</taxon>
        <taxon>Telluraves</taxon>
        <taxon>Coraciimorphae</taxon>
        <taxon>Coliiformes</taxon>
        <taxon>Coliidae</taxon>
        <taxon>Urocolius</taxon>
    </lineage>
</organism>
<evidence type="ECO:0000313" key="3">
    <source>
        <dbReference type="EMBL" id="NXX79289.1"/>
    </source>
</evidence>
<keyword evidence="1" id="KW-0472">Membrane</keyword>
<dbReference type="OrthoDB" id="9837654at2759"/>
<accession>A0A852KPJ4</accession>
<name>A0A852KPJ4_UROIN</name>
<feature type="transmembrane region" description="Helical" evidence="1">
    <location>
        <begin position="6"/>
        <end position="33"/>
    </location>
</feature>
<feature type="non-terminal residue" evidence="3">
    <location>
        <position position="89"/>
    </location>
</feature>
<sequence length="89" mass="9409">LTYFVLFLGLCSVLEGLAVVFNPLPCGVAGLVLASTAGCGLNLGIYFVSLVFMVYLAGMLVGVVYSVPLADDPFLETWGTGMLWGMVRV</sequence>
<proteinExistence type="predicted"/>
<evidence type="ECO:0000313" key="4">
    <source>
        <dbReference type="Proteomes" id="UP000654395"/>
    </source>
</evidence>
<keyword evidence="1" id="KW-1133">Transmembrane helix</keyword>
<protein>
    <submittedName>
        <fullName evidence="3">NU6M oxidoreductase</fullName>
    </submittedName>
</protein>